<accession>A0A0M9A281</accession>
<keyword evidence="2" id="KW-1185">Reference proteome</keyword>
<name>A0A0M9A281_9HYME</name>
<dbReference type="EMBL" id="KQ435776">
    <property type="protein sequence ID" value="KOX74936.1"/>
    <property type="molecule type" value="Genomic_DNA"/>
</dbReference>
<proteinExistence type="predicted"/>
<organism evidence="1 2">
    <name type="scientific">Melipona quadrifasciata</name>
    <dbReference type="NCBI Taxonomy" id="166423"/>
    <lineage>
        <taxon>Eukaryota</taxon>
        <taxon>Metazoa</taxon>
        <taxon>Ecdysozoa</taxon>
        <taxon>Arthropoda</taxon>
        <taxon>Hexapoda</taxon>
        <taxon>Insecta</taxon>
        <taxon>Pterygota</taxon>
        <taxon>Neoptera</taxon>
        <taxon>Endopterygota</taxon>
        <taxon>Hymenoptera</taxon>
        <taxon>Apocrita</taxon>
        <taxon>Aculeata</taxon>
        <taxon>Apoidea</taxon>
        <taxon>Anthophila</taxon>
        <taxon>Apidae</taxon>
        <taxon>Melipona</taxon>
    </lineage>
</organism>
<protein>
    <submittedName>
        <fullName evidence="1">Uncharacterized protein</fullName>
    </submittedName>
</protein>
<dbReference type="Proteomes" id="UP000053105">
    <property type="component" value="Unassembled WGS sequence"/>
</dbReference>
<evidence type="ECO:0000313" key="1">
    <source>
        <dbReference type="EMBL" id="KOX74936.1"/>
    </source>
</evidence>
<reference evidence="1 2" key="1">
    <citation type="submission" date="2015-07" db="EMBL/GenBank/DDBJ databases">
        <title>The genome of Melipona quadrifasciata.</title>
        <authorList>
            <person name="Pan H."/>
            <person name="Kapheim K."/>
        </authorList>
    </citation>
    <scope>NUCLEOTIDE SEQUENCE [LARGE SCALE GENOMIC DNA]</scope>
    <source>
        <strain evidence="1">0111107301</strain>
        <tissue evidence="1">Whole body</tissue>
    </source>
</reference>
<dbReference type="AlphaFoldDB" id="A0A0M9A281"/>
<sequence>MPTEYKRKLNNRGFGQMKDCSGDCSRDSSKWQNGNKFDEFNEKELGLAKYVFKTPSTSQCPNVRRRFSVSTTFKMGDGGMVLRRIWDSTTRDSTNNAGNYESDLSQEFKKMSLSRHVLLRRNNLMQAEDIRKYSPSSTVHHH</sequence>
<gene>
    <name evidence="1" type="ORF">WN51_13497</name>
</gene>
<evidence type="ECO:0000313" key="2">
    <source>
        <dbReference type="Proteomes" id="UP000053105"/>
    </source>
</evidence>